<dbReference type="PROSITE" id="PS51390">
    <property type="entry name" value="WAP"/>
    <property type="match status" value="1"/>
</dbReference>
<dbReference type="GO" id="GO:0030414">
    <property type="term" value="F:peptidase inhibitor activity"/>
    <property type="evidence" value="ECO:0007669"/>
    <property type="project" value="InterPro"/>
</dbReference>
<name>A0AAV7S4V9_PLEWA</name>
<accession>A0AAV7S4V9</accession>
<dbReference type="Pfam" id="PF00095">
    <property type="entry name" value="WAP"/>
    <property type="match status" value="1"/>
</dbReference>
<dbReference type="InterPro" id="IPR008197">
    <property type="entry name" value="WAP_dom"/>
</dbReference>
<dbReference type="SMART" id="SM00217">
    <property type="entry name" value="WAP"/>
    <property type="match status" value="1"/>
</dbReference>
<dbReference type="Gene3D" id="4.10.75.10">
    <property type="entry name" value="Elafin-like"/>
    <property type="match status" value="1"/>
</dbReference>
<feature type="chain" id="PRO_5043395280" description="WAP domain-containing protein" evidence="1">
    <location>
        <begin position="25"/>
        <end position="82"/>
    </location>
</feature>
<keyword evidence="4" id="KW-1185">Reference proteome</keyword>
<feature type="signal peptide" evidence="1">
    <location>
        <begin position="1"/>
        <end position="24"/>
    </location>
</feature>
<organism evidence="3 4">
    <name type="scientific">Pleurodeles waltl</name>
    <name type="common">Iberian ribbed newt</name>
    <dbReference type="NCBI Taxonomy" id="8319"/>
    <lineage>
        <taxon>Eukaryota</taxon>
        <taxon>Metazoa</taxon>
        <taxon>Chordata</taxon>
        <taxon>Craniata</taxon>
        <taxon>Vertebrata</taxon>
        <taxon>Euteleostomi</taxon>
        <taxon>Amphibia</taxon>
        <taxon>Batrachia</taxon>
        <taxon>Caudata</taxon>
        <taxon>Salamandroidea</taxon>
        <taxon>Salamandridae</taxon>
        <taxon>Pleurodelinae</taxon>
        <taxon>Pleurodeles</taxon>
    </lineage>
</organism>
<evidence type="ECO:0000313" key="3">
    <source>
        <dbReference type="EMBL" id="KAJ1158992.1"/>
    </source>
</evidence>
<evidence type="ECO:0000259" key="2">
    <source>
        <dbReference type="PROSITE" id="PS51390"/>
    </source>
</evidence>
<proteinExistence type="predicted"/>
<dbReference type="FunFam" id="4.10.75.10:FF:000001">
    <property type="entry name" value="Anosmin 1"/>
    <property type="match status" value="1"/>
</dbReference>
<evidence type="ECO:0000313" key="4">
    <source>
        <dbReference type="Proteomes" id="UP001066276"/>
    </source>
</evidence>
<dbReference type="PRINTS" id="PR00003">
    <property type="entry name" value="4DISULPHCORE"/>
</dbReference>
<reference evidence="3" key="1">
    <citation type="journal article" date="2022" name="bioRxiv">
        <title>Sequencing and chromosome-scale assembly of the giantPleurodeles waltlgenome.</title>
        <authorList>
            <person name="Brown T."/>
            <person name="Elewa A."/>
            <person name="Iarovenko S."/>
            <person name="Subramanian E."/>
            <person name="Araus A.J."/>
            <person name="Petzold A."/>
            <person name="Susuki M."/>
            <person name="Suzuki K.-i.T."/>
            <person name="Hayashi T."/>
            <person name="Toyoda A."/>
            <person name="Oliveira C."/>
            <person name="Osipova E."/>
            <person name="Leigh N.D."/>
            <person name="Simon A."/>
            <person name="Yun M.H."/>
        </authorList>
    </citation>
    <scope>NUCLEOTIDE SEQUENCE</scope>
    <source>
        <strain evidence="3">20211129_DDA</strain>
        <tissue evidence="3">Liver</tissue>
    </source>
</reference>
<sequence length="82" mass="8806">MKGAGICLLALALLLGTVLRSCEAQKPGKCPRVNVVCALLNIPVKCKSDSRCPGRQKCCRRFCSVECTNPVDPNAPPPPIWV</sequence>
<gene>
    <name evidence="3" type="ORF">NDU88_011662</name>
</gene>
<dbReference type="EMBL" id="JANPWB010000009">
    <property type="protein sequence ID" value="KAJ1158992.1"/>
    <property type="molecule type" value="Genomic_DNA"/>
</dbReference>
<dbReference type="AlphaFoldDB" id="A0AAV7S4V9"/>
<protein>
    <recommendedName>
        <fullName evidence="2">WAP domain-containing protein</fullName>
    </recommendedName>
</protein>
<dbReference type="GO" id="GO:0005576">
    <property type="term" value="C:extracellular region"/>
    <property type="evidence" value="ECO:0007669"/>
    <property type="project" value="InterPro"/>
</dbReference>
<comment type="caution">
    <text evidence="3">The sequence shown here is derived from an EMBL/GenBank/DDBJ whole genome shotgun (WGS) entry which is preliminary data.</text>
</comment>
<dbReference type="Proteomes" id="UP001066276">
    <property type="component" value="Chromosome 5"/>
</dbReference>
<feature type="domain" description="WAP" evidence="2">
    <location>
        <begin position="23"/>
        <end position="71"/>
    </location>
</feature>
<dbReference type="SUPFAM" id="SSF57256">
    <property type="entry name" value="Elafin-like"/>
    <property type="match status" value="1"/>
</dbReference>
<dbReference type="InterPro" id="IPR036645">
    <property type="entry name" value="Elafin-like_sf"/>
</dbReference>
<keyword evidence="1" id="KW-0732">Signal</keyword>
<evidence type="ECO:0000256" key="1">
    <source>
        <dbReference type="SAM" id="SignalP"/>
    </source>
</evidence>